<dbReference type="GO" id="GO:0046872">
    <property type="term" value="F:metal ion binding"/>
    <property type="evidence" value="ECO:0007669"/>
    <property type="project" value="UniProtKB-UniRule"/>
</dbReference>
<accession>A0A4Y7J3R7</accession>
<keyword evidence="3 7" id="KW-0479">Metal-binding</keyword>
<dbReference type="PANTHER" id="PTHR12320">
    <property type="entry name" value="PROTEIN PHOSPHATASE 2C"/>
    <property type="match status" value="1"/>
</dbReference>
<dbReference type="InterPro" id="IPR001932">
    <property type="entry name" value="PPM-type_phosphatase-like_dom"/>
</dbReference>
<dbReference type="STRING" id="3469.A0A4Y7J3R7"/>
<dbReference type="Gramene" id="RZC55076">
    <property type="protein sequence ID" value="RZC55076"/>
    <property type="gene ID" value="C5167_013935"/>
</dbReference>
<evidence type="ECO:0000256" key="4">
    <source>
        <dbReference type="ARBA" id="ARBA00022801"/>
    </source>
</evidence>
<dbReference type="EMBL" id="CM010717">
    <property type="protein sequence ID" value="RZC55076.1"/>
    <property type="molecule type" value="Genomic_DNA"/>
</dbReference>
<protein>
    <recommendedName>
        <fullName evidence="7">Protein phosphatase</fullName>
        <ecNumber evidence="7">3.1.3.16</ecNumber>
    </recommendedName>
</protein>
<evidence type="ECO:0000259" key="8">
    <source>
        <dbReference type="PROSITE" id="PS51746"/>
    </source>
</evidence>
<dbReference type="InterPro" id="IPR036457">
    <property type="entry name" value="PPM-type-like_dom_sf"/>
</dbReference>
<dbReference type="InterPro" id="IPR039123">
    <property type="entry name" value="PPTC7"/>
</dbReference>
<dbReference type="PANTHER" id="PTHR12320:SF83">
    <property type="entry name" value="PROTEIN PHOSPHATASE 2C 55-RELATED"/>
    <property type="match status" value="1"/>
</dbReference>
<evidence type="ECO:0000256" key="7">
    <source>
        <dbReference type="RuleBase" id="RU366020"/>
    </source>
</evidence>
<evidence type="ECO:0000256" key="2">
    <source>
        <dbReference type="ARBA" id="ARBA00001946"/>
    </source>
</evidence>
<keyword evidence="4 7" id="KW-0378">Hydrolase</keyword>
<dbReference type="EC" id="3.1.3.16" evidence="7"/>
<comment type="cofactor">
    <cofactor evidence="1 7">
        <name>Mn(2+)</name>
        <dbReference type="ChEBI" id="CHEBI:29035"/>
    </cofactor>
</comment>
<evidence type="ECO:0000256" key="5">
    <source>
        <dbReference type="ARBA" id="ARBA00022842"/>
    </source>
</evidence>
<dbReference type="OMA" id="GNSKCFY"/>
<dbReference type="SMART" id="SM00331">
    <property type="entry name" value="PP2C_SIG"/>
    <property type="match status" value="1"/>
</dbReference>
<feature type="domain" description="PPM-type phosphatase" evidence="8">
    <location>
        <begin position="276"/>
        <end position="513"/>
    </location>
</feature>
<evidence type="ECO:0000256" key="6">
    <source>
        <dbReference type="ARBA" id="ARBA00023211"/>
    </source>
</evidence>
<comment type="similarity">
    <text evidence="7">Belongs to the PP2C family.</text>
</comment>
<reference evidence="9 10" key="1">
    <citation type="journal article" date="2018" name="Science">
        <title>The opium poppy genome and morphinan production.</title>
        <authorList>
            <person name="Guo L."/>
            <person name="Winzer T."/>
            <person name="Yang X."/>
            <person name="Li Y."/>
            <person name="Ning Z."/>
            <person name="He Z."/>
            <person name="Teodor R."/>
            <person name="Lu Y."/>
            <person name="Bowser T.A."/>
            <person name="Graham I.A."/>
            <person name="Ye K."/>
        </authorList>
    </citation>
    <scope>NUCLEOTIDE SEQUENCE [LARGE SCALE GENOMIC DNA]</scope>
    <source>
        <strain evidence="10">cv. HN1</strain>
        <tissue evidence="9">Leaves</tissue>
    </source>
</reference>
<dbReference type="Pfam" id="PF13672">
    <property type="entry name" value="PP2C_2"/>
    <property type="match status" value="1"/>
</dbReference>
<comment type="catalytic activity">
    <reaction evidence="7">
        <text>O-phospho-L-seryl-[protein] + H2O = L-seryl-[protein] + phosphate</text>
        <dbReference type="Rhea" id="RHEA:20629"/>
        <dbReference type="Rhea" id="RHEA-COMP:9863"/>
        <dbReference type="Rhea" id="RHEA-COMP:11604"/>
        <dbReference type="ChEBI" id="CHEBI:15377"/>
        <dbReference type="ChEBI" id="CHEBI:29999"/>
        <dbReference type="ChEBI" id="CHEBI:43474"/>
        <dbReference type="ChEBI" id="CHEBI:83421"/>
        <dbReference type="EC" id="3.1.3.16"/>
    </reaction>
</comment>
<keyword evidence="10" id="KW-1185">Reference proteome</keyword>
<evidence type="ECO:0000313" key="10">
    <source>
        <dbReference type="Proteomes" id="UP000316621"/>
    </source>
</evidence>
<organism evidence="9 10">
    <name type="scientific">Papaver somniferum</name>
    <name type="common">Opium poppy</name>
    <dbReference type="NCBI Taxonomy" id="3469"/>
    <lineage>
        <taxon>Eukaryota</taxon>
        <taxon>Viridiplantae</taxon>
        <taxon>Streptophyta</taxon>
        <taxon>Embryophyta</taxon>
        <taxon>Tracheophyta</taxon>
        <taxon>Spermatophyta</taxon>
        <taxon>Magnoliopsida</taxon>
        <taxon>Ranunculales</taxon>
        <taxon>Papaveraceae</taxon>
        <taxon>Papaveroideae</taxon>
        <taxon>Papaver</taxon>
    </lineage>
</organism>
<keyword evidence="7" id="KW-0904">Protein phosphatase</keyword>
<dbReference type="FunFam" id="3.60.40.10:FF:000138">
    <property type="entry name" value="5-azacytidine resistance protein azr1"/>
    <property type="match status" value="1"/>
</dbReference>
<comment type="cofactor">
    <cofactor evidence="2 7">
        <name>Mg(2+)</name>
        <dbReference type="ChEBI" id="CHEBI:18420"/>
    </cofactor>
</comment>
<proteinExistence type="inferred from homology"/>
<dbReference type="PROSITE" id="PS51746">
    <property type="entry name" value="PPM_2"/>
    <property type="match status" value="1"/>
</dbReference>
<evidence type="ECO:0000256" key="3">
    <source>
        <dbReference type="ARBA" id="ARBA00022723"/>
    </source>
</evidence>
<dbReference type="Proteomes" id="UP000316621">
    <property type="component" value="Chromosome 3"/>
</dbReference>
<name>A0A4Y7J3R7_PAPSO</name>
<sequence>MLLHGTTSPEGLAINVGRKLANLRSFCEFRGNLYWHGQIRATSVITGFKIRLGSFNPGQLGGKSLSGVSRLISSVGDVQSFLRSSSTSSITKSGSVIVHEWRDSFVSRSFSTSGSSYQLGKYNIDRLLSNSPFQEVPMAAAASGSKALLSDCCLDGFTLKNGHVSNSAKQVCFSFNKKSLYSGSRASMSLKNRKPSNDNLHCGYFMFDAMRKSCDYNPLIGGCRRLHTSSAAFVSVGASPDSSVHGSGCDQQLVTPTVSSDQKSLGDKTLKLVSGSCYLPHPDKVDTGGEDAHFICIDEQATGVADGVGGWAEVGINAGLYAQELMSNSVIAIVNEPKGSIDPARVLEKAHSSTKAQGSSTACIIALTNEQGIHAINLGDSGFIVVRDGSTVYRSPVQQHGFNFPYQLECGRNGDLPSSGQVLTVPVAPGDVIVAGTDGLFDNLFNSEITDIIVQAVRAGLEPQGAAEKIAALARQRALDEKRTSPFSKAAREAGFQYYGGKLDDVTVVVSYITNSTTTNDFVFEPTD</sequence>
<dbReference type="AlphaFoldDB" id="A0A4Y7J3R7"/>
<evidence type="ECO:0000313" key="9">
    <source>
        <dbReference type="EMBL" id="RZC55076.1"/>
    </source>
</evidence>
<gene>
    <name evidence="9" type="ORF">C5167_013935</name>
</gene>
<comment type="catalytic activity">
    <reaction evidence="7">
        <text>O-phospho-L-threonyl-[protein] + H2O = L-threonyl-[protein] + phosphate</text>
        <dbReference type="Rhea" id="RHEA:47004"/>
        <dbReference type="Rhea" id="RHEA-COMP:11060"/>
        <dbReference type="Rhea" id="RHEA-COMP:11605"/>
        <dbReference type="ChEBI" id="CHEBI:15377"/>
        <dbReference type="ChEBI" id="CHEBI:30013"/>
        <dbReference type="ChEBI" id="CHEBI:43474"/>
        <dbReference type="ChEBI" id="CHEBI:61977"/>
        <dbReference type="EC" id="3.1.3.16"/>
    </reaction>
</comment>
<dbReference type="Gene3D" id="3.60.40.10">
    <property type="entry name" value="PPM-type phosphatase domain"/>
    <property type="match status" value="2"/>
</dbReference>
<keyword evidence="5 7" id="KW-0460">Magnesium</keyword>
<dbReference type="SMART" id="SM00332">
    <property type="entry name" value="PP2Cc"/>
    <property type="match status" value="1"/>
</dbReference>
<dbReference type="SUPFAM" id="SSF81606">
    <property type="entry name" value="PP2C-like"/>
    <property type="match status" value="1"/>
</dbReference>
<dbReference type="GO" id="GO:0004722">
    <property type="term" value="F:protein serine/threonine phosphatase activity"/>
    <property type="evidence" value="ECO:0007669"/>
    <property type="project" value="UniProtKB-EC"/>
</dbReference>
<evidence type="ECO:0000256" key="1">
    <source>
        <dbReference type="ARBA" id="ARBA00001936"/>
    </source>
</evidence>
<keyword evidence="6 7" id="KW-0464">Manganese</keyword>